<name>A0A5P8M4K4_9LACO</name>
<dbReference type="RefSeq" id="WP_152260604.1">
    <property type="nucleotide sequence ID" value="NZ_CP045143.1"/>
</dbReference>
<dbReference type="EMBL" id="CP045143">
    <property type="protein sequence ID" value="QFR23204.1"/>
    <property type="molecule type" value="Genomic_DNA"/>
</dbReference>
<sequence>MGRIRNNPKLQKQIHIYLDILHLPADDPRWEPIRRFVNGDDKDEWRKNQNQTNLLRKDRFIARLRAFRPLYVRLMDKGLTNREIADRLAISETQAYIDMKELGLKRPPMANYQVIDPREHSIHYYQKQIDLARALHVKHYVVAGIQNKVIGGKEIRRGQFVYHSGGWHEVTA</sequence>
<accession>A0A5P8M4K4</accession>
<dbReference type="AlphaFoldDB" id="A0A5P8M4K4"/>
<dbReference type="KEGG" id="lhb:D1010_07205"/>
<proteinExistence type="predicted"/>
<dbReference type="Proteomes" id="UP000326779">
    <property type="component" value="Chromosome"/>
</dbReference>
<reference evidence="1 2" key="1">
    <citation type="submission" date="2019-10" db="EMBL/GenBank/DDBJ databases">
        <title>The completed genome of Lactobacillus harbinensis M1.</title>
        <authorList>
            <person name="Zheng Y."/>
        </authorList>
    </citation>
    <scope>NUCLEOTIDE SEQUENCE [LARGE SCALE GENOMIC DNA]</scope>
    <source>
        <strain evidence="1 2">M1</strain>
    </source>
</reference>
<protein>
    <submittedName>
        <fullName evidence="1">Uncharacterized protein</fullName>
    </submittedName>
</protein>
<organism evidence="1 2">
    <name type="scientific">Schleiferilactobacillus harbinensis</name>
    <dbReference type="NCBI Taxonomy" id="304207"/>
    <lineage>
        <taxon>Bacteria</taxon>
        <taxon>Bacillati</taxon>
        <taxon>Bacillota</taxon>
        <taxon>Bacilli</taxon>
        <taxon>Lactobacillales</taxon>
        <taxon>Lactobacillaceae</taxon>
        <taxon>Schleiferilactobacillus</taxon>
    </lineage>
</organism>
<evidence type="ECO:0000313" key="2">
    <source>
        <dbReference type="Proteomes" id="UP000326779"/>
    </source>
</evidence>
<evidence type="ECO:0000313" key="1">
    <source>
        <dbReference type="EMBL" id="QFR23204.1"/>
    </source>
</evidence>
<gene>
    <name evidence="1" type="ORF">D1010_07205</name>
</gene>